<reference evidence="4 5" key="1">
    <citation type="submission" date="2019-12" db="EMBL/GenBank/DDBJ databases">
        <title>The genome of Stappia indica PHM037.</title>
        <authorList>
            <person name="Kacar D."/>
            <person name="Galan B."/>
            <person name="Canedo L."/>
            <person name="Rodriguez P."/>
            <person name="de la Calle F."/>
            <person name="Garcia J.L."/>
        </authorList>
    </citation>
    <scope>NUCLEOTIDE SEQUENCE [LARGE SCALE GENOMIC DNA]</scope>
    <source>
        <strain evidence="4 5">PHM037</strain>
    </source>
</reference>
<evidence type="ECO:0000313" key="4">
    <source>
        <dbReference type="EMBL" id="QGZ33915.1"/>
    </source>
</evidence>
<name>A0A857C4Z2_9HYPH</name>
<sequence>MSNIFDQFDGEDDDVLREAPPPGLAERFRLNFEAGYRLNTVAGAVRDASSDARASDRGRFDEQLSAFPEWSGFMEGAAALGGQVAGTAASVENFVPVGLGARLVATGKTGLTGLWARVFAGAVDGAAVNAVTDTAIQGIEQGAGFRDGFDPVQLLAGTALGGVIGGAGGAVARGIEVARDRRAARAGGDAEATNPFDQFDEPAASAERPSADAPGEQAPDAPPAAPDAAPAAPDAPPDAPTAAPDAPPARPDAAPAAGIDEIAAGYNYDLNAMPDDVARQVLETGSVETRARSLIAQDIERASREIEQLKSLKKTAAKAQDGSFVLDEVLPDGTFAGRVDAGTEAKRGYSVRERNARIAELAASIEDLRAQFSGAQPISEDRLAFIADLDSVRRPLGETLSEQAVMARLGEEPVPPSASRPARGAGRKGKATDTPQARTAGQEFLGVEPTRASLLLRKGNRARAEDGTGADPSAGPVARVRETAEELARQLGVGATRQGRMSNAKALGLFYTRSGAVRVRSLDDFDTLTHEYGHHVDAKVPLVKQWIKKNSKALRLLDYDQKQKRDYEGFAEFFRLWITNRAYVMENFAGLGPEFDKLLSAEPKIKAAIDAATEAYDAFIRAPSTVAVSSTIVSARQKSGLDEARKALREQGVGNTITDVLGRLYSFFLDELNPLSRAVSYLTDLHKANTGKDLIINVGADAYKLARMSRGAFSAGHMDIMYGVAPYRGLNPETPSLRDAIVEATGKPNALSGWDDAKVLDFGSYLWSRRALGEWQRFLEGKIPRAPDKLTLGDHQTNVAELAAANPTFASAAEKIYQWNLALWKKKLDAGLITTRVYEEGLQIADYVPGLRDFTSAADEKMPAGKPRRTKDLKFGVARRFQGSKRDVINPLESLAADAYETAMTIARNDVVKALDRLAKTAGLGGSRIAEEIPVTQLTATMVDPIEAVENAARNAGLSGPDIVTLRDAIEGAIGDEKAAIFRPAMISEKGEPIVFFRDGGDLRALRLADGAFGRDMYRALTSMSQQERNFWVELVAMPARVLRLGITTSLDFIGANFIRDQTMAWIYYGRPLRRVGASLRGAADDIVGSQVAKRYARVGGITGGQETASLSRVRAQRDISRLARKGWAAQRLTSFRGVLETVEIAETASRLGLFRTFHQEAKARGLDDMEAALEASWRARDYMDFDRRGSGMAALSRVIPFLNAALQGTDKTARHMIAPLARRALGHAKRASDDAEMGEAVKAWARVAAAATATISLYALMRRHEDHDEISDYTKSTHWTIKAGEKWVAIPKPFEFGVVLNLAEAAFDAMVEKDPTALGRWLDNLHFSLAPPSLLEGNPAIKSYFELRTNTNLFTGADIVPEHLRGMEPFLQYTARNSALSRQLGKAFDMSPAVIDHLIMNHLASWGRSALALYDMAQPDAPATGWDDAPILRRFIKDASKGAQSTTQFWELMGSRTGVLEGKAQSYRQLGAAERADYYARQNEQGKVYIALSTHKADVKRLHPLVRARNAVQAIGTMRREMAAGKLLDADGNPQQVSAAARTAADDVLGTLAMAIARNALVTVGEPGWAQRKPIDEQGFYRELDAIDPALLSTLSSLFADKKVWRAEAVGRSWPELRQRLLQDGTQADLFDLVIDVESEGLELDGVKRPKAPRPAVLPNG</sequence>
<dbReference type="KEGG" id="siw:GH266_04955"/>
<accession>A0A857C4Z2</accession>
<evidence type="ECO:0000256" key="1">
    <source>
        <dbReference type="SAM" id="Coils"/>
    </source>
</evidence>
<proteinExistence type="predicted"/>
<feature type="domain" description="Large polyvalent protein associated" evidence="3">
    <location>
        <begin position="1265"/>
        <end position="1433"/>
    </location>
</feature>
<feature type="region of interest" description="Disordered" evidence="2">
    <location>
        <begin position="411"/>
        <end position="441"/>
    </location>
</feature>
<dbReference type="EMBL" id="CP046908">
    <property type="protein sequence ID" value="QGZ33915.1"/>
    <property type="molecule type" value="Genomic_DNA"/>
</dbReference>
<organism evidence="4 5">
    <name type="scientific">Stappia indica</name>
    <dbReference type="NCBI Taxonomy" id="538381"/>
    <lineage>
        <taxon>Bacteria</taxon>
        <taxon>Pseudomonadati</taxon>
        <taxon>Pseudomonadota</taxon>
        <taxon>Alphaproteobacteria</taxon>
        <taxon>Hyphomicrobiales</taxon>
        <taxon>Stappiaceae</taxon>
        <taxon>Stappia</taxon>
    </lineage>
</organism>
<evidence type="ECO:0000313" key="5">
    <source>
        <dbReference type="Proteomes" id="UP000435648"/>
    </source>
</evidence>
<dbReference type="Proteomes" id="UP000435648">
    <property type="component" value="Chromosome"/>
</dbReference>
<protein>
    <recommendedName>
        <fullName evidence="3">Large polyvalent protein associated domain-containing protein</fullName>
    </recommendedName>
</protein>
<evidence type="ECO:0000256" key="2">
    <source>
        <dbReference type="SAM" id="MobiDB-lite"/>
    </source>
</evidence>
<dbReference type="OrthoDB" id="343736at2"/>
<dbReference type="RefSeq" id="WP_158192905.1">
    <property type="nucleotide sequence ID" value="NZ_CP046908.1"/>
</dbReference>
<feature type="compositionally biased region" description="Pro residues" evidence="2">
    <location>
        <begin position="233"/>
        <end position="250"/>
    </location>
</feature>
<evidence type="ECO:0000259" key="3">
    <source>
        <dbReference type="Pfam" id="PF18857"/>
    </source>
</evidence>
<feature type="coiled-coil region" evidence="1">
    <location>
        <begin position="292"/>
        <end position="319"/>
    </location>
</feature>
<feature type="region of interest" description="Disordered" evidence="2">
    <location>
        <begin position="186"/>
        <end position="254"/>
    </location>
</feature>
<keyword evidence="1" id="KW-0175">Coiled coil</keyword>
<dbReference type="Pfam" id="PF18857">
    <property type="entry name" value="LPD38"/>
    <property type="match status" value="1"/>
</dbReference>
<gene>
    <name evidence="4" type="ORF">GH266_04955</name>
</gene>
<dbReference type="InterPro" id="IPR040561">
    <property type="entry name" value="LPD38"/>
</dbReference>